<protein>
    <recommendedName>
        <fullName evidence="7">Rhodopsin domain-containing protein</fullName>
    </recommendedName>
</protein>
<dbReference type="InterPro" id="IPR052337">
    <property type="entry name" value="SAT4-like"/>
</dbReference>
<evidence type="ECO:0000256" key="2">
    <source>
        <dbReference type="ARBA" id="ARBA00022692"/>
    </source>
</evidence>
<accession>A0A2K0UPD1</accession>
<organism evidence="8 9">
    <name type="scientific">Gibberella nygamai</name>
    <name type="common">Bean root rot disease fungus</name>
    <name type="synonym">Fusarium nygamai</name>
    <dbReference type="NCBI Taxonomy" id="42673"/>
    <lineage>
        <taxon>Eukaryota</taxon>
        <taxon>Fungi</taxon>
        <taxon>Dikarya</taxon>
        <taxon>Ascomycota</taxon>
        <taxon>Pezizomycotina</taxon>
        <taxon>Sordariomycetes</taxon>
        <taxon>Hypocreomycetidae</taxon>
        <taxon>Hypocreales</taxon>
        <taxon>Nectriaceae</taxon>
        <taxon>Fusarium</taxon>
        <taxon>Fusarium fujikuroi species complex</taxon>
    </lineage>
</organism>
<feature type="transmembrane region" description="Helical" evidence="6">
    <location>
        <begin position="138"/>
        <end position="159"/>
    </location>
</feature>
<sequence>MSLRDTFYPLVISSLVIDGVAVGLRLWARSIKKAIGFDDTAMIFALFQLGFLIFCVMELQAIQYGIGARTIEPDFDLTKAAMVLIFHSLQTKTSLTLIKFFTAAQIVYILTTGISKLAVGLVLFRLANGADMKIVRRALAVSMIIVTLWCLVTALIFGLQCRPLSVAWGVGEGSCLSTAVLGTTGLALSGMDVTISWFYALLPIYMLYRTQLRLRLKIMVMVLLGLGAVSSIAIIVRLKYLIDLSRLSLASGGLATQEAVETTLEGTIYSILEIGLSILAASLTALRPLLKTLPCFRDVSPDNPHLPSAIDAGFNAGAAYPLDDRNVSDADSQEGIIPSGLLDSRRKG</sequence>
<feature type="domain" description="Rhodopsin" evidence="7">
    <location>
        <begin position="24"/>
        <end position="291"/>
    </location>
</feature>
<feature type="transmembrane region" description="Helical" evidence="6">
    <location>
        <begin position="106"/>
        <end position="126"/>
    </location>
</feature>
<dbReference type="GO" id="GO:0016020">
    <property type="term" value="C:membrane"/>
    <property type="evidence" value="ECO:0007669"/>
    <property type="project" value="UniProtKB-SubCell"/>
</dbReference>
<evidence type="ECO:0000259" key="7">
    <source>
        <dbReference type="Pfam" id="PF20684"/>
    </source>
</evidence>
<evidence type="ECO:0000313" key="9">
    <source>
        <dbReference type="Proteomes" id="UP000236664"/>
    </source>
</evidence>
<evidence type="ECO:0000256" key="4">
    <source>
        <dbReference type="ARBA" id="ARBA00023136"/>
    </source>
</evidence>
<evidence type="ECO:0000256" key="1">
    <source>
        <dbReference type="ARBA" id="ARBA00004141"/>
    </source>
</evidence>
<evidence type="ECO:0000256" key="6">
    <source>
        <dbReference type="SAM" id="Phobius"/>
    </source>
</evidence>
<comment type="subcellular location">
    <subcellularLocation>
        <location evidence="1">Membrane</location>
        <topology evidence="1">Multi-pass membrane protein</topology>
    </subcellularLocation>
</comment>
<evidence type="ECO:0000313" key="8">
    <source>
        <dbReference type="EMBL" id="PNP59646.1"/>
    </source>
</evidence>
<dbReference type="EMBL" id="MTQA01000418">
    <property type="protein sequence ID" value="PNP59646.1"/>
    <property type="molecule type" value="Genomic_DNA"/>
</dbReference>
<feature type="transmembrane region" description="Helical" evidence="6">
    <location>
        <begin position="179"/>
        <end position="208"/>
    </location>
</feature>
<dbReference type="InterPro" id="IPR049326">
    <property type="entry name" value="Rhodopsin_dom_fungi"/>
</dbReference>
<feature type="transmembrane region" description="Helical" evidence="6">
    <location>
        <begin position="40"/>
        <end position="62"/>
    </location>
</feature>
<evidence type="ECO:0000256" key="5">
    <source>
        <dbReference type="ARBA" id="ARBA00038359"/>
    </source>
</evidence>
<dbReference type="PANTHER" id="PTHR33048:SF96">
    <property type="entry name" value="INTEGRAL MEMBRANE PROTEIN"/>
    <property type="match status" value="1"/>
</dbReference>
<gene>
    <name evidence="8" type="ORF">FNYG_14856</name>
</gene>
<keyword evidence="9" id="KW-1185">Reference proteome</keyword>
<feature type="transmembrane region" description="Helical" evidence="6">
    <location>
        <begin position="220"/>
        <end position="242"/>
    </location>
</feature>
<keyword evidence="4 6" id="KW-0472">Membrane</keyword>
<proteinExistence type="inferred from homology"/>
<feature type="transmembrane region" description="Helical" evidence="6">
    <location>
        <begin position="6"/>
        <end position="28"/>
    </location>
</feature>
<keyword evidence="3 6" id="KW-1133">Transmembrane helix</keyword>
<dbReference type="Pfam" id="PF20684">
    <property type="entry name" value="Fung_rhodopsin"/>
    <property type="match status" value="1"/>
</dbReference>
<reference evidence="8 9" key="1">
    <citation type="submission" date="2017-06" db="EMBL/GenBank/DDBJ databases">
        <title>Genome of Fusarium nygamai isolate CS10214.</title>
        <authorList>
            <person name="Gardiner D.M."/>
            <person name="Obanor F."/>
            <person name="Kazan K."/>
        </authorList>
    </citation>
    <scope>NUCLEOTIDE SEQUENCE [LARGE SCALE GENOMIC DNA]</scope>
    <source>
        <strain evidence="8 9">CS10214</strain>
    </source>
</reference>
<dbReference type="OrthoDB" id="3897607at2759"/>
<comment type="caution">
    <text evidence="8">The sequence shown here is derived from an EMBL/GenBank/DDBJ whole genome shotgun (WGS) entry which is preliminary data.</text>
</comment>
<dbReference type="Proteomes" id="UP000236664">
    <property type="component" value="Unassembled WGS sequence"/>
</dbReference>
<evidence type="ECO:0000256" key="3">
    <source>
        <dbReference type="ARBA" id="ARBA00022989"/>
    </source>
</evidence>
<dbReference type="PANTHER" id="PTHR33048">
    <property type="entry name" value="PTH11-LIKE INTEGRAL MEMBRANE PROTEIN (AFU_ORTHOLOGUE AFUA_5G11245)"/>
    <property type="match status" value="1"/>
</dbReference>
<dbReference type="AlphaFoldDB" id="A0A2K0UPD1"/>
<comment type="similarity">
    <text evidence="5">Belongs to the SAT4 family.</text>
</comment>
<name>A0A2K0UPD1_GIBNY</name>
<keyword evidence="2 6" id="KW-0812">Transmembrane</keyword>